<dbReference type="Pfam" id="PF02118">
    <property type="entry name" value="Srg"/>
    <property type="match status" value="1"/>
</dbReference>
<evidence type="ECO:0000256" key="3">
    <source>
        <dbReference type="ARBA" id="ARBA00022692"/>
    </source>
</evidence>
<dbReference type="PANTHER" id="PTHR31552:SF8">
    <property type="entry name" value="SERPENTINE RECEPTOR CLASS GAMMA"/>
    <property type="match status" value="1"/>
</dbReference>
<feature type="transmembrane region" description="Helical" evidence="6">
    <location>
        <begin position="184"/>
        <end position="207"/>
    </location>
</feature>
<evidence type="ECO:0000256" key="2">
    <source>
        <dbReference type="ARBA" id="ARBA00005692"/>
    </source>
</evidence>
<sequence>MGTILSQYSLLPFIFSMVVSVPSLILYMVEAFNMALESVEDEDFCCAMFRLFIARFIPNCFNYLLSSIPAGLGRAGLFRELFEARSQTFLSLSYFLGYYNFHANNFSTLFILMNRITLIAFPNYHKKVWKYLLAVSILIMLLAPMGVTAQLAAYKYYVRSENDSQAFAIDIQIEPGRLYLNVPYLATCAAVVFCVVGGVLNFVNLFLYRKNTRMIEVTQEGEKPHELEPRFTLYVSIVFAAQFFMAVIQILLHVTSVLYPSPIIFASITNHYSFISDLCNLVLPGWGLLWASVKVRKPTVACFNTCNPLHKNQCKVELFNSINENRPSREINPVRMEMEHLQSTCLEMPLRHTDGIYRATREWHLAIANIPGSIPSPIQERNSS</sequence>
<keyword evidence="4 6" id="KW-1133">Transmembrane helix</keyword>
<dbReference type="InterPro" id="IPR000609">
    <property type="entry name" value="7TM_GPCR_serpentine_rcpt_Srg"/>
</dbReference>
<evidence type="ECO:0000313" key="7">
    <source>
        <dbReference type="EMBL" id="KAI1706064.1"/>
    </source>
</evidence>
<accession>A0AAD4QWP5</accession>
<keyword evidence="8" id="KW-1185">Reference proteome</keyword>
<comment type="caution">
    <text evidence="7">The sequence shown here is derived from an EMBL/GenBank/DDBJ whole genome shotgun (WGS) entry which is preliminary data.</text>
</comment>
<name>A0AAD4QWP5_9BILA</name>
<organism evidence="7 8">
    <name type="scientific">Ditylenchus destructor</name>
    <dbReference type="NCBI Taxonomy" id="166010"/>
    <lineage>
        <taxon>Eukaryota</taxon>
        <taxon>Metazoa</taxon>
        <taxon>Ecdysozoa</taxon>
        <taxon>Nematoda</taxon>
        <taxon>Chromadorea</taxon>
        <taxon>Rhabditida</taxon>
        <taxon>Tylenchina</taxon>
        <taxon>Tylenchomorpha</taxon>
        <taxon>Sphaerularioidea</taxon>
        <taxon>Anguinidae</taxon>
        <taxon>Anguininae</taxon>
        <taxon>Ditylenchus</taxon>
    </lineage>
</organism>
<dbReference type="Proteomes" id="UP001201812">
    <property type="component" value="Unassembled WGS sequence"/>
</dbReference>
<comment type="similarity">
    <text evidence="2 6">Belongs to the nematode receptor-like protein srg family.</text>
</comment>
<dbReference type="GO" id="GO:0007606">
    <property type="term" value="P:sensory perception of chemical stimulus"/>
    <property type="evidence" value="ECO:0007669"/>
    <property type="project" value="UniProtKB-UniRule"/>
</dbReference>
<feature type="transmembrane region" description="Helical" evidence="6">
    <location>
        <begin position="231"/>
        <end position="252"/>
    </location>
</feature>
<feature type="transmembrane region" description="Helical" evidence="6">
    <location>
        <begin position="9"/>
        <end position="29"/>
    </location>
</feature>
<evidence type="ECO:0000313" key="8">
    <source>
        <dbReference type="Proteomes" id="UP001201812"/>
    </source>
</evidence>
<protein>
    <recommendedName>
        <fullName evidence="6">Serpentine receptor class gamma</fullName>
    </recommendedName>
</protein>
<dbReference type="PANTHER" id="PTHR31552">
    <property type="entry name" value="SERPENTINE RECEPTOR CLASS GAMMA"/>
    <property type="match status" value="1"/>
</dbReference>
<comment type="subcellular location">
    <subcellularLocation>
        <location evidence="1">Membrane</location>
        <topology evidence="1">Multi-pass membrane protein</topology>
    </subcellularLocation>
</comment>
<keyword evidence="3 6" id="KW-0812">Transmembrane</keyword>
<evidence type="ECO:0000256" key="1">
    <source>
        <dbReference type="ARBA" id="ARBA00004141"/>
    </source>
</evidence>
<proteinExistence type="inferred from homology"/>
<feature type="transmembrane region" description="Helical" evidence="6">
    <location>
        <begin position="272"/>
        <end position="291"/>
    </location>
</feature>
<keyword evidence="5 6" id="KW-0472">Membrane</keyword>
<reference evidence="7" key="1">
    <citation type="submission" date="2022-01" db="EMBL/GenBank/DDBJ databases">
        <title>Genome Sequence Resource for Two Populations of Ditylenchus destructor, the Migratory Endoparasitic Phytonematode.</title>
        <authorList>
            <person name="Zhang H."/>
            <person name="Lin R."/>
            <person name="Xie B."/>
        </authorList>
    </citation>
    <scope>NUCLEOTIDE SEQUENCE</scope>
    <source>
        <strain evidence="7">BazhouSP</strain>
    </source>
</reference>
<evidence type="ECO:0000256" key="5">
    <source>
        <dbReference type="ARBA" id="ARBA00023136"/>
    </source>
</evidence>
<gene>
    <name evidence="7" type="ORF">DdX_13295</name>
</gene>
<dbReference type="GO" id="GO:0004888">
    <property type="term" value="F:transmembrane signaling receptor activity"/>
    <property type="evidence" value="ECO:0007669"/>
    <property type="project" value="InterPro"/>
</dbReference>
<dbReference type="AlphaFoldDB" id="A0AAD4QWP5"/>
<dbReference type="GO" id="GO:0016020">
    <property type="term" value="C:membrane"/>
    <property type="evidence" value="ECO:0007669"/>
    <property type="project" value="UniProtKB-SubCell"/>
</dbReference>
<dbReference type="EMBL" id="JAKKPZ010000051">
    <property type="protein sequence ID" value="KAI1706064.1"/>
    <property type="molecule type" value="Genomic_DNA"/>
</dbReference>
<feature type="transmembrane region" description="Helical" evidence="6">
    <location>
        <begin position="131"/>
        <end position="153"/>
    </location>
</feature>
<evidence type="ECO:0000256" key="4">
    <source>
        <dbReference type="ARBA" id="ARBA00022989"/>
    </source>
</evidence>
<comment type="caution">
    <text evidence="6">Lacks conserved residue(s) required for the propagation of feature annotation.</text>
</comment>
<evidence type="ECO:0000256" key="6">
    <source>
        <dbReference type="RuleBase" id="RU280813"/>
    </source>
</evidence>